<dbReference type="Pfam" id="PF04601">
    <property type="entry name" value="DUF569"/>
    <property type="match status" value="1"/>
</dbReference>
<accession>A0A8T0IHR6</accession>
<dbReference type="PANTHER" id="PTHR31205">
    <property type="entry name" value="ACTIN CROSS-LINKING PROTEIN (DUF569)"/>
    <property type="match status" value="1"/>
</dbReference>
<feature type="compositionally biased region" description="Polar residues" evidence="1">
    <location>
        <begin position="333"/>
        <end position="342"/>
    </location>
</feature>
<dbReference type="AlphaFoldDB" id="A0A8T0IHR6"/>
<gene>
    <name evidence="4" type="ORF">KC19_3G069000</name>
</gene>
<organism evidence="4 5">
    <name type="scientific">Ceratodon purpureus</name>
    <name type="common">Fire moss</name>
    <name type="synonym">Dicranum purpureum</name>
    <dbReference type="NCBI Taxonomy" id="3225"/>
    <lineage>
        <taxon>Eukaryota</taxon>
        <taxon>Viridiplantae</taxon>
        <taxon>Streptophyta</taxon>
        <taxon>Embryophyta</taxon>
        <taxon>Bryophyta</taxon>
        <taxon>Bryophytina</taxon>
        <taxon>Bryopsida</taxon>
        <taxon>Dicranidae</taxon>
        <taxon>Pseudoditrichales</taxon>
        <taxon>Ditrichaceae</taxon>
        <taxon>Ceratodon</taxon>
    </lineage>
</organism>
<dbReference type="PANTHER" id="PTHR31205:SF69">
    <property type="entry name" value="ACTIN CROSS-LINKING PROTEIN (DUF569)"/>
    <property type="match status" value="1"/>
</dbReference>
<evidence type="ECO:0000259" key="2">
    <source>
        <dbReference type="Pfam" id="PF04601"/>
    </source>
</evidence>
<dbReference type="Proteomes" id="UP000822688">
    <property type="component" value="Chromosome 3"/>
</dbReference>
<dbReference type="InterPro" id="IPR007679">
    <property type="entry name" value="DUF569"/>
</dbReference>
<evidence type="ECO:0000259" key="3">
    <source>
        <dbReference type="Pfam" id="PF22932"/>
    </source>
</evidence>
<feature type="domain" description="DUF569" evidence="3">
    <location>
        <begin position="393"/>
        <end position="472"/>
    </location>
</feature>
<comment type="caution">
    <text evidence="4">The sequence shown here is derived from an EMBL/GenBank/DDBJ whole genome shotgun (WGS) entry which is preliminary data.</text>
</comment>
<protein>
    <recommendedName>
        <fullName evidence="6">DUF569 domain-containing protein</fullName>
    </recommendedName>
</protein>
<reference evidence="4" key="1">
    <citation type="submission" date="2020-06" db="EMBL/GenBank/DDBJ databases">
        <title>WGS assembly of Ceratodon purpureus strain R40.</title>
        <authorList>
            <person name="Carey S.B."/>
            <person name="Jenkins J."/>
            <person name="Shu S."/>
            <person name="Lovell J.T."/>
            <person name="Sreedasyam A."/>
            <person name="Maumus F."/>
            <person name="Tiley G.P."/>
            <person name="Fernandez-Pozo N."/>
            <person name="Barry K."/>
            <person name="Chen C."/>
            <person name="Wang M."/>
            <person name="Lipzen A."/>
            <person name="Daum C."/>
            <person name="Saski C.A."/>
            <person name="Payton A.C."/>
            <person name="Mcbreen J.C."/>
            <person name="Conrad R.E."/>
            <person name="Kollar L.M."/>
            <person name="Olsson S."/>
            <person name="Huttunen S."/>
            <person name="Landis J.B."/>
            <person name="Wickett N.J."/>
            <person name="Johnson M.G."/>
            <person name="Rensing S.A."/>
            <person name="Grimwood J."/>
            <person name="Schmutz J."/>
            <person name="Mcdaniel S.F."/>
        </authorList>
    </citation>
    <scope>NUCLEOTIDE SEQUENCE</scope>
    <source>
        <strain evidence="4">R40</strain>
    </source>
</reference>
<dbReference type="InterPro" id="IPR054726">
    <property type="entry name" value="Ubiq_DUF569-assoc"/>
</dbReference>
<keyword evidence="5" id="KW-1185">Reference proteome</keyword>
<feature type="compositionally biased region" description="Low complexity" evidence="1">
    <location>
        <begin position="252"/>
        <end position="272"/>
    </location>
</feature>
<dbReference type="Pfam" id="PF22932">
    <property type="entry name" value="Ubiq_DUF_assoc"/>
    <property type="match status" value="1"/>
</dbReference>
<dbReference type="SUPFAM" id="SSF50405">
    <property type="entry name" value="Actin-crosslinking proteins"/>
    <property type="match status" value="1"/>
</dbReference>
<feature type="compositionally biased region" description="Pro residues" evidence="1">
    <location>
        <begin position="171"/>
        <end position="182"/>
    </location>
</feature>
<dbReference type="InterPro" id="IPR008999">
    <property type="entry name" value="Actin-crosslinking"/>
</dbReference>
<dbReference type="Gene3D" id="2.80.10.50">
    <property type="match status" value="1"/>
</dbReference>
<name>A0A8T0IHR6_CERPU</name>
<dbReference type="EMBL" id="CM026423">
    <property type="protein sequence ID" value="KAG0582555.1"/>
    <property type="molecule type" value="Genomic_DNA"/>
</dbReference>
<evidence type="ECO:0008006" key="6">
    <source>
        <dbReference type="Google" id="ProtNLM"/>
    </source>
</evidence>
<dbReference type="CDD" id="cd23340">
    <property type="entry name" value="beta-trefoil_FSCN_ACP-like"/>
    <property type="match status" value="1"/>
</dbReference>
<evidence type="ECO:0000256" key="1">
    <source>
        <dbReference type="SAM" id="MobiDB-lite"/>
    </source>
</evidence>
<evidence type="ECO:0000313" key="4">
    <source>
        <dbReference type="EMBL" id="KAG0582555.1"/>
    </source>
</evidence>
<sequence>MEFFRDAYSVRLLCHTGKYLWANEDKYSVSQKRGKDTYGVIWRVELVPDRNAIRLKSVYDLYLMASDYAFLLGATGKKVLQSFASKADSSLEWEPVAAGTFVKLMTKGEKFLRANGGLPPYRSSITHDVPVLASNQHVVLWEVEVVRKKDAPSLTPSRMMSPRQSITSQPKSPPAPQPPQPPAESSDEEDIPVPPPVSVRRPRPRANPVPQPESSDDDDDDTPPPPPAGIHRPRPRANPAPRRRQQSEEDYSPLSSEQGSPPPQQQQQQQRRPSPPSEALRNTRIGRRRGSPPRDAGYDQTPPPRRRDADYAHRAPSFDQSPPPRRPRDDYASSASETSSPGGATRHRPVPAARRLPVREEYESSHSGASTPRRSVDGEEGSARSSVRAKDMRRIFYSVAEDDGEVLAHDDETFGTFMFQGQSLDELTQELQRVTGIRDDIILCMRNPLSAKLYKMRLALPQNNAPLSVVIVRSNSQFGRTFTAQTPRQR</sequence>
<feature type="region of interest" description="Disordered" evidence="1">
    <location>
        <begin position="152"/>
        <end position="387"/>
    </location>
</feature>
<proteinExistence type="predicted"/>
<evidence type="ECO:0000313" key="5">
    <source>
        <dbReference type="Proteomes" id="UP000822688"/>
    </source>
</evidence>
<feature type="domain" description="DUF569" evidence="2">
    <location>
        <begin position="1"/>
        <end position="141"/>
    </location>
</feature>
<feature type="compositionally biased region" description="Polar residues" evidence="1">
    <location>
        <begin position="154"/>
        <end position="167"/>
    </location>
</feature>